<keyword evidence="1" id="KW-0732">Signal</keyword>
<evidence type="ECO:0000256" key="1">
    <source>
        <dbReference type="SAM" id="SignalP"/>
    </source>
</evidence>
<name>A0ABX1F1E3_9PROT</name>
<accession>A0ABX1F1E3</accession>
<dbReference type="EMBL" id="JAAVTX010000004">
    <property type="protein sequence ID" value="NKE46114.1"/>
    <property type="molecule type" value="Genomic_DNA"/>
</dbReference>
<organism evidence="2 3">
    <name type="scientific">Falsiroseomonas frigidaquae</name>
    <dbReference type="NCBI Taxonomy" id="487318"/>
    <lineage>
        <taxon>Bacteria</taxon>
        <taxon>Pseudomonadati</taxon>
        <taxon>Pseudomonadota</taxon>
        <taxon>Alphaproteobacteria</taxon>
        <taxon>Acetobacterales</taxon>
        <taxon>Roseomonadaceae</taxon>
        <taxon>Falsiroseomonas</taxon>
    </lineage>
</organism>
<dbReference type="Proteomes" id="UP000765160">
    <property type="component" value="Unassembled WGS sequence"/>
</dbReference>
<evidence type="ECO:0000313" key="2">
    <source>
        <dbReference type="EMBL" id="NKE46114.1"/>
    </source>
</evidence>
<keyword evidence="3" id="KW-1185">Reference proteome</keyword>
<sequence length="106" mass="11990">MERRRFILAGLAGAIAAATIGGAEAATRAISTPSPAPLPEPTPEARPAVAEQAEVDALMQEVQWGPPPGRPRRGRRPRCWMERRRVAFRDRFGRIRHRWVERRVCR</sequence>
<comment type="caution">
    <text evidence="2">The sequence shown here is derived from an EMBL/GenBank/DDBJ whole genome shotgun (WGS) entry which is preliminary data.</text>
</comment>
<feature type="chain" id="PRO_5047425792" description="Protamine-2 (Modular protein)" evidence="1">
    <location>
        <begin position="26"/>
        <end position="106"/>
    </location>
</feature>
<feature type="signal peptide" evidence="1">
    <location>
        <begin position="1"/>
        <end position="25"/>
    </location>
</feature>
<protein>
    <recommendedName>
        <fullName evidence="4">Protamine-2 (Modular protein)</fullName>
    </recommendedName>
</protein>
<reference evidence="2 3" key="1">
    <citation type="submission" date="2020-03" db="EMBL/GenBank/DDBJ databases">
        <title>Roseomonas selenitidurans sp. nov. isolated from soil.</title>
        <authorList>
            <person name="Liu H."/>
        </authorList>
    </citation>
    <scope>NUCLEOTIDE SEQUENCE [LARGE SCALE GENOMIC DNA]</scope>
    <source>
        <strain evidence="2 3">JCM 15073</strain>
    </source>
</reference>
<gene>
    <name evidence="2" type="ORF">HB662_15110</name>
</gene>
<evidence type="ECO:0000313" key="3">
    <source>
        <dbReference type="Proteomes" id="UP000765160"/>
    </source>
</evidence>
<dbReference type="RefSeq" id="WP_168050624.1">
    <property type="nucleotide sequence ID" value="NZ_JAATJR010000004.1"/>
</dbReference>
<evidence type="ECO:0008006" key="4">
    <source>
        <dbReference type="Google" id="ProtNLM"/>
    </source>
</evidence>
<proteinExistence type="predicted"/>